<evidence type="ECO:0000256" key="1">
    <source>
        <dbReference type="SAM" id="MobiDB-lite"/>
    </source>
</evidence>
<dbReference type="EMBL" id="JAURVH010001522">
    <property type="protein sequence ID" value="KAK5922526.1"/>
    <property type="molecule type" value="Genomic_DNA"/>
</dbReference>
<organism evidence="2 3">
    <name type="scientific">Champsocephalus gunnari</name>
    <name type="common">Mackerel icefish</name>
    <dbReference type="NCBI Taxonomy" id="52237"/>
    <lineage>
        <taxon>Eukaryota</taxon>
        <taxon>Metazoa</taxon>
        <taxon>Chordata</taxon>
        <taxon>Craniata</taxon>
        <taxon>Vertebrata</taxon>
        <taxon>Euteleostomi</taxon>
        <taxon>Actinopterygii</taxon>
        <taxon>Neopterygii</taxon>
        <taxon>Teleostei</taxon>
        <taxon>Neoteleostei</taxon>
        <taxon>Acanthomorphata</taxon>
        <taxon>Eupercaria</taxon>
        <taxon>Perciformes</taxon>
        <taxon>Notothenioidei</taxon>
        <taxon>Channichthyidae</taxon>
        <taxon>Champsocephalus</taxon>
    </lineage>
</organism>
<feature type="region of interest" description="Disordered" evidence="1">
    <location>
        <begin position="1"/>
        <end position="125"/>
    </location>
</feature>
<proteinExistence type="predicted"/>
<name>A0AAN8DFX7_CHAGU</name>
<feature type="compositionally biased region" description="Acidic residues" evidence="1">
    <location>
        <begin position="94"/>
        <end position="106"/>
    </location>
</feature>
<protein>
    <submittedName>
        <fullName evidence="2">Uncharacterized protein</fullName>
    </submittedName>
</protein>
<dbReference type="AlphaFoldDB" id="A0AAN8DFX7"/>
<comment type="caution">
    <text evidence="2">The sequence shown here is derived from an EMBL/GenBank/DDBJ whole genome shotgun (WGS) entry which is preliminary data.</text>
</comment>
<evidence type="ECO:0000313" key="2">
    <source>
        <dbReference type="EMBL" id="KAK5922526.1"/>
    </source>
</evidence>
<dbReference type="Proteomes" id="UP001331515">
    <property type="component" value="Unassembled WGS sequence"/>
</dbReference>
<evidence type="ECO:0000313" key="3">
    <source>
        <dbReference type="Proteomes" id="UP001331515"/>
    </source>
</evidence>
<gene>
    <name evidence="2" type="ORF">CgunFtcFv8_019776</name>
</gene>
<accession>A0AAN8DFX7</accession>
<feature type="compositionally biased region" description="Basic residues" evidence="1">
    <location>
        <begin position="40"/>
        <end position="54"/>
    </location>
</feature>
<keyword evidence="3" id="KW-1185">Reference proteome</keyword>
<sequence>MPQATPLKKKKVKKSKMEPDAVDEEGLVSPAETTAEEKKKGKKGKKGTVRRRCSLRTNQQGAMQRKKRSQRQQTQTPLCSRRAKRRNVCGKETESEEETEDPEERDAETPGGVETHGGEQNGQDP</sequence>
<reference evidence="2 3" key="1">
    <citation type="journal article" date="2023" name="Mol. Biol. Evol.">
        <title>Genomics of Secondarily Temperate Adaptation in the Only Non-Antarctic Icefish.</title>
        <authorList>
            <person name="Rivera-Colon A.G."/>
            <person name="Rayamajhi N."/>
            <person name="Minhas B.F."/>
            <person name="Madrigal G."/>
            <person name="Bilyk K.T."/>
            <person name="Yoon V."/>
            <person name="Hune M."/>
            <person name="Gregory S."/>
            <person name="Cheng C.H.C."/>
            <person name="Catchen J.M."/>
        </authorList>
    </citation>
    <scope>NUCLEOTIDE SEQUENCE [LARGE SCALE GENOMIC DNA]</scope>
    <source>
        <tissue evidence="2">White muscle</tissue>
    </source>
</reference>